<dbReference type="SUPFAM" id="SSF55729">
    <property type="entry name" value="Acyl-CoA N-acyltransferases (Nat)"/>
    <property type="match status" value="1"/>
</dbReference>
<dbReference type="EMBL" id="JAFBIT010000001">
    <property type="protein sequence ID" value="MCF2652034.1"/>
    <property type="molecule type" value="Genomic_DNA"/>
</dbReference>
<dbReference type="PANTHER" id="PTHR39173:SF1">
    <property type="entry name" value="ACETYLTRANSFERASE"/>
    <property type="match status" value="1"/>
</dbReference>
<dbReference type="PANTHER" id="PTHR39173">
    <property type="entry name" value="ACETYLTRANSFERASE"/>
    <property type="match status" value="1"/>
</dbReference>
<dbReference type="Gene3D" id="3.40.630.30">
    <property type="match status" value="1"/>
</dbReference>
<accession>A0ABS9CLV5</accession>
<dbReference type="InterPro" id="IPR016181">
    <property type="entry name" value="Acyl_CoA_acyltransferase"/>
</dbReference>
<evidence type="ECO:0000313" key="2">
    <source>
        <dbReference type="EMBL" id="MCF2652034.1"/>
    </source>
</evidence>
<dbReference type="InterPro" id="IPR000182">
    <property type="entry name" value="GNAT_dom"/>
</dbReference>
<evidence type="ECO:0000259" key="1">
    <source>
        <dbReference type="PROSITE" id="PS51186"/>
    </source>
</evidence>
<dbReference type="Pfam" id="PF13302">
    <property type="entry name" value="Acetyltransf_3"/>
    <property type="match status" value="1"/>
</dbReference>
<evidence type="ECO:0000313" key="3">
    <source>
        <dbReference type="Proteomes" id="UP001299220"/>
    </source>
</evidence>
<keyword evidence="3" id="KW-1185">Reference proteome</keyword>
<name>A0ABS9CLV5_9FIRM</name>
<dbReference type="Proteomes" id="UP001299220">
    <property type="component" value="Unassembled WGS sequence"/>
</dbReference>
<protein>
    <submittedName>
        <fullName evidence="2">GNAT family N-acetyltransferase</fullName>
    </submittedName>
</protein>
<proteinExistence type="predicted"/>
<comment type="caution">
    <text evidence="2">The sequence shown here is derived from an EMBL/GenBank/DDBJ whole genome shotgun (WGS) entry which is preliminary data.</text>
</comment>
<dbReference type="RefSeq" id="WP_235323057.1">
    <property type="nucleotide sequence ID" value="NZ_JAFBIT010000001.1"/>
</dbReference>
<gene>
    <name evidence="2" type="ORF">JQM67_05410</name>
</gene>
<sequence length="176" mass="19997">MDDIRLVSPSIAYEDDLLCFRQELLEAEDADSFAGCGSLRTWTSMEDYLEHLAKWSREDTCPLGSVPSDTYLAVRVSDNRIVGIIDLRHHIDHPILGVWGGHIGYSVRPSERRKGYAKEMLRLNLQNCRALGMTRVMVTCNRENPASEKTILANGGVFEKEVPVDGGWIRRYWITL</sequence>
<feature type="domain" description="N-acetyltransferase" evidence="1">
    <location>
        <begin position="2"/>
        <end position="176"/>
    </location>
</feature>
<dbReference type="CDD" id="cd04301">
    <property type="entry name" value="NAT_SF"/>
    <property type="match status" value="1"/>
</dbReference>
<dbReference type="PROSITE" id="PS51186">
    <property type="entry name" value="GNAT"/>
    <property type="match status" value="1"/>
</dbReference>
<organism evidence="2 3">
    <name type="scientific">Anaeromassilibacillus senegalensis</name>
    <dbReference type="NCBI Taxonomy" id="1673717"/>
    <lineage>
        <taxon>Bacteria</taxon>
        <taxon>Bacillati</taxon>
        <taxon>Bacillota</taxon>
        <taxon>Clostridia</taxon>
        <taxon>Eubacteriales</taxon>
        <taxon>Acutalibacteraceae</taxon>
        <taxon>Anaeromassilibacillus</taxon>
    </lineage>
</organism>
<reference evidence="2 3" key="1">
    <citation type="submission" date="2020-12" db="EMBL/GenBank/DDBJ databases">
        <title>Whole genome sequences of gut porcine anaerobes.</title>
        <authorList>
            <person name="Kubasova T."/>
            <person name="Jahodarova E."/>
            <person name="Rychlik I."/>
        </authorList>
    </citation>
    <scope>NUCLEOTIDE SEQUENCE [LARGE SCALE GENOMIC DNA]</scope>
    <source>
        <strain evidence="2 3">An867</strain>
    </source>
</reference>